<keyword evidence="1" id="KW-0812">Transmembrane</keyword>
<dbReference type="Proteomes" id="UP001642483">
    <property type="component" value="Unassembled WGS sequence"/>
</dbReference>
<evidence type="ECO:0000313" key="2">
    <source>
        <dbReference type="EMBL" id="CAK8692128.1"/>
    </source>
</evidence>
<proteinExistence type="predicted"/>
<evidence type="ECO:0000256" key="1">
    <source>
        <dbReference type="SAM" id="Phobius"/>
    </source>
</evidence>
<name>A0ABP0GL65_CLALP</name>
<keyword evidence="3" id="KW-1185">Reference proteome</keyword>
<sequence>MRKLLQLADDNKKNNEVLKGNHISAAQGVKFRSFIQEVINCLIFGCICAGLGAFFGYIAQRPATAQQHTKEADASQRNEDLRIQSSILDEISSKNIEDYLNMWGIFCLDK</sequence>
<accession>A0ABP0GL65</accession>
<comment type="caution">
    <text evidence="2">The sequence shown here is derived from an EMBL/GenBank/DDBJ whole genome shotgun (WGS) entry which is preliminary data.</text>
</comment>
<feature type="transmembrane region" description="Helical" evidence="1">
    <location>
        <begin position="38"/>
        <end position="59"/>
    </location>
</feature>
<protein>
    <submittedName>
        <fullName evidence="2">Uncharacterized protein</fullName>
    </submittedName>
</protein>
<keyword evidence="1" id="KW-0472">Membrane</keyword>
<organism evidence="2 3">
    <name type="scientific">Clavelina lepadiformis</name>
    <name type="common">Light-bulb sea squirt</name>
    <name type="synonym">Ascidia lepadiformis</name>
    <dbReference type="NCBI Taxonomy" id="159417"/>
    <lineage>
        <taxon>Eukaryota</taxon>
        <taxon>Metazoa</taxon>
        <taxon>Chordata</taxon>
        <taxon>Tunicata</taxon>
        <taxon>Ascidiacea</taxon>
        <taxon>Aplousobranchia</taxon>
        <taxon>Clavelinidae</taxon>
        <taxon>Clavelina</taxon>
    </lineage>
</organism>
<reference evidence="2 3" key="1">
    <citation type="submission" date="2024-02" db="EMBL/GenBank/DDBJ databases">
        <authorList>
            <person name="Daric V."/>
            <person name="Darras S."/>
        </authorList>
    </citation>
    <scope>NUCLEOTIDE SEQUENCE [LARGE SCALE GENOMIC DNA]</scope>
</reference>
<keyword evidence="1" id="KW-1133">Transmembrane helix</keyword>
<gene>
    <name evidence="2" type="ORF">CVLEPA_LOCUS24868</name>
</gene>
<evidence type="ECO:0000313" key="3">
    <source>
        <dbReference type="Proteomes" id="UP001642483"/>
    </source>
</evidence>
<dbReference type="EMBL" id="CAWYQH010000130">
    <property type="protein sequence ID" value="CAK8692128.1"/>
    <property type="molecule type" value="Genomic_DNA"/>
</dbReference>